<feature type="compositionally biased region" description="Polar residues" evidence="2">
    <location>
        <begin position="620"/>
        <end position="644"/>
    </location>
</feature>
<keyword evidence="3" id="KW-0732">Signal</keyword>
<dbReference type="SMART" id="SM00456">
    <property type="entry name" value="WW"/>
    <property type="match status" value="2"/>
</dbReference>
<feature type="domain" description="FF" evidence="5">
    <location>
        <begin position="880"/>
        <end position="934"/>
    </location>
</feature>
<protein>
    <recommendedName>
        <fullName evidence="8">Pre-mRNA-processing protein 40C</fullName>
    </recommendedName>
</protein>
<evidence type="ECO:0000259" key="5">
    <source>
        <dbReference type="PROSITE" id="PS51676"/>
    </source>
</evidence>
<dbReference type="Gene3D" id="2.20.70.10">
    <property type="match status" value="2"/>
</dbReference>
<feature type="region of interest" description="Disordered" evidence="2">
    <location>
        <begin position="617"/>
        <end position="644"/>
    </location>
</feature>
<dbReference type="SUPFAM" id="SSF51045">
    <property type="entry name" value="WW domain"/>
    <property type="match status" value="2"/>
</dbReference>
<name>A0A835UTF1_VANPL</name>
<feature type="compositionally biased region" description="Polar residues" evidence="2">
    <location>
        <begin position="490"/>
        <end position="507"/>
    </location>
</feature>
<organism evidence="6 7">
    <name type="scientific">Vanilla planifolia</name>
    <name type="common">Vanilla</name>
    <dbReference type="NCBI Taxonomy" id="51239"/>
    <lineage>
        <taxon>Eukaryota</taxon>
        <taxon>Viridiplantae</taxon>
        <taxon>Streptophyta</taxon>
        <taxon>Embryophyta</taxon>
        <taxon>Tracheophyta</taxon>
        <taxon>Spermatophyta</taxon>
        <taxon>Magnoliopsida</taxon>
        <taxon>Liliopsida</taxon>
        <taxon>Asparagales</taxon>
        <taxon>Orchidaceae</taxon>
        <taxon>Vanilloideae</taxon>
        <taxon>Vanilleae</taxon>
        <taxon>Vanilla</taxon>
    </lineage>
</organism>
<dbReference type="InterPro" id="IPR045148">
    <property type="entry name" value="TCRG1-like"/>
</dbReference>
<feature type="compositionally biased region" description="Low complexity" evidence="2">
    <location>
        <begin position="400"/>
        <end position="415"/>
    </location>
</feature>
<dbReference type="GO" id="GO:0005634">
    <property type="term" value="C:nucleus"/>
    <property type="evidence" value="ECO:0007669"/>
    <property type="project" value="TreeGrafter"/>
</dbReference>
<dbReference type="PROSITE" id="PS50020">
    <property type="entry name" value="WW_DOMAIN_2"/>
    <property type="match status" value="2"/>
</dbReference>
<feature type="region of interest" description="Disordered" evidence="2">
    <location>
        <begin position="473"/>
        <end position="531"/>
    </location>
</feature>
<feature type="region of interest" description="Disordered" evidence="2">
    <location>
        <begin position="386"/>
        <end position="447"/>
    </location>
</feature>
<reference evidence="6 7" key="1">
    <citation type="journal article" date="2020" name="Nat. Food">
        <title>A phased Vanilla planifolia genome enables genetic improvement of flavour and production.</title>
        <authorList>
            <person name="Hasing T."/>
            <person name="Tang H."/>
            <person name="Brym M."/>
            <person name="Khazi F."/>
            <person name="Huang T."/>
            <person name="Chambers A.H."/>
        </authorList>
    </citation>
    <scope>NUCLEOTIDE SEQUENCE [LARGE SCALE GENOMIC DNA]</scope>
    <source>
        <tissue evidence="6">Leaf</tissue>
    </source>
</reference>
<evidence type="ECO:0000259" key="4">
    <source>
        <dbReference type="PROSITE" id="PS50020"/>
    </source>
</evidence>
<dbReference type="InterPro" id="IPR001202">
    <property type="entry name" value="WW_dom"/>
</dbReference>
<evidence type="ECO:0000313" key="6">
    <source>
        <dbReference type="EMBL" id="KAG0473303.1"/>
    </source>
</evidence>
<dbReference type="FunFam" id="1.10.10.440:FF:000021">
    <property type="entry name" value="pre-mRNA-processing protein 40C isoform X1"/>
    <property type="match status" value="1"/>
</dbReference>
<feature type="domain" description="WW" evidence="4">
    <location>
        <begin position="584"/>
        <end position="611"/>
    </location>
</feature>
<proteinExistence type="predicted"/>
<dbReference type="GO" id="GO:0003712">
    <property type="term" value="F:transcription coregulator activity"/>
    <property type="evidence" value="ECO:0007669"/>
    <property type="project" value="TreeGrafter"/>
</dbReference>
<dbReference type="AlphaFoldDB" id="A0A835UTF1"/>
<dbReference type="PROSITE" id="PS01159">
    <property type="entry name" value="WW_DOMAIN_1"/>
    <property type="match status" value="2"/>
</dbReference>
<accession>A0A835UTF1</accession>
<dbReference type="SUPFAM" id="SSF81698">
    <property type="entry name" value="FF domain"/>
    <property type="match status" value="3"/>
</dbReference>
<keyword evidence="1" id="KW-0677">Repeat</keyword>
<feature type="chain" id="PRO_5032570636" description="Pre-mRNA-processing protein 40C" evidence="3">
    <location>
        <begin position="19"/>
        <end position="1037"/>
    </location>
</feature>
<feature type="compositionally biased region" description="Basic and acidic residues" evidence="2">
    <location>
        <begin position="522"/>
        <end position="531"/>
    </location>
</feature>
<dbReference type="Proteomes" id="UP000636800">
    <property type="component" value="Chromosome 7"/>
</dbReference>
<dbReference type="SMART" id="SM00441">
    <property type="entry name" value="FF"/>
    <property type="match status" value="3"/>
</dbReference>
<feature type="region of interest" description="Disordered" evidence="2">
    <location>
        <begin position="196"/>
        <end position="215"/>
    </location>
</feature>
<gene>
    <name evidence="6" type="ORF">HPP92_015160</name>
</gene>
<feature type="signal peptide" evidence="3">
    <location>
        <begin position="1"/>
        <end position="18"/>
    </location>
</feature>
<dbReference type="GO" id="GO:0070063">
    <property type="term" value="F:RNA polymerase binding"/>
    <property type="evidence" value="ECO:0007669"/>
    <property type="project" value="InterPro"/>
</dbReference>
<feature type="region of interest" description="Disordered" evidence="2">
    <location>
        <begin position="946"/>
        <end position="972"/>
    </location>
</feature>
<evidence type="ECO:0000256" key="3">
    <source>
        <dbReference type="SAM" id="SignalP"/>
    </source>
</evidence>
<feature type="domain" description="WW" evidence="4">
    <location>
        <begin position="532"/>
        <end position="559"/>
    </location>
</feature>
<sequence length="1037" mass="112790">MILCFCLFKCIFLYNVLDKITSYDRFSMSSQALAAQEVLPVPSAHTQALESSNGGAVQISSTSTPCALISVEEPEIDAAAPVAAPSTSDTGSTTAVTISPPVSSSIARATHGTASDSLQDPVRAKFVSSPGYVVPAPSFSYSVFPRVNSASGIPHQTSPAAALKLTPPMSPAALQPPVPGQSLGNRPSFSYNIVPLPNASPASGQHSTASGQQLQPTAGINQRQLFIGNPAPAQHVTSCLQPPVPRPPVRLTAAISSTLPLNLTPRVELPVPFPKGQLSPSSFSFGGVLQKPLPSGTGTPDTLSLDARKTSVSTNIDSKSSHDTCPSSSGGLTMSPVSSTSSTFSPTVPLMAARPPVPGAPTHNVSKASTLDAAQSSTPVSITVINRPPSLSNQTSVPLNQANSPNPTPSNAPQSMYPHFPAVSAMTPPQSQWSHPQAGGFQRPPFLQYPGIQPSLFPLQVKSILPPITPNVHPPGVSTELSPEEVPTSKPATSIPGNNAVVGSSPHNDGHEKGSNDVQEDGNTKNEDLESWTVHKTDTGVIYYYNTLSGESTYERPSNFKGEPEKTAVQIIPVSWEKIPGTNWTLVTTNDGKKYYYNTMNKVSSWQVPAEVLEVRKNQEVNSSEDNTSISTDKGTTSSSLSTPALYTGGRDSIVLRTASGQACASALDLIKKKLQDSLIPTITAPFQTSASAVTSDLNGSKVLDASNKGQQPANSKDKVKDANGDGNMSDSSSDSDDGESGPTKEECITHFKDMLKERGVAPFSKWEKELPKIVFDPRFKAVPSYSARRAIFEQYVRTRAEEERKEKKAAQKAAICGFKQLLEEALEDLHHNIDFHTFKRKWSSDQRFEALDRKERELLFNEKVLQLKKAAEEKNHAVRAVAVNSFKSMLKERCDISTSSRWSKVKENLRNDPRYKIVNYEDRETLFNEYIAELKAVEHEVERAAKAKKDEQDKLKEREREMRKRKEREEQEMERIRLKVRRKEVVTSYQSLLVETIKDPKASWTESKPRLEKDPQGRATNPDLNQADAEKLFEIM</sequence>
<dbReference type="PANTHER" id="PTHR15377:SF3">
    <property type="entry name" value="WW DOMAIN-CONTAINING PROTEIN"/>
    <property type="match status" value="1"/>
</dbReference>
<evidence type="ECO:0000313" key="7">
    <source>
        <dbReference type="Proteomes" id="UP000636800"/>
    </source>
</evidence>
<keyword evidence="7" id="KW-1185">Reference proteome</keyword>
<dbReference type="InterPro" id="IPR036517">
    <property type="entry name" value="FF_domain_sf"/>
</dbReference>
<feature type="domain" description="FF" evidence="5">
    <location>
        <begin position="745"/>
        <end position="799"/>
    </location>
</feature>
<feature type="region of interest" description="Disordered" evidence="2">
    <location>
        <begin position="313"/>
        <end position="340"/>
    </location>
</feature>
<dbReference type="Gene3D" id="1.10.10.440">
    <property type="entry name" value="FF domain"/>
    <property type="match status" value="4"/>
</dbReference>
<feature type="compositionally biased region" description="Basic and acidic residues" evidence="2">
    <location>
        <begin position="1003"/>
        <end position="1017"/>
    </location>
</feature>
<feature type="region of interest" description="Disordered" evidence="2">
    <location>
        <begin position="1003"/>
        <end position="1037"/>
    </location>
</feature>
<dbReference type="InterPro" id="IPR002713">
    <property type="entry name" value="FF_domain"/>
</dbReference>
<dbReference type="OrthoDB" id="782771at2759"/>
<dbReference type="FunFam" id="1.10.10.440:FF:000020">
    <property type="entry name" value="Pre-mRNA-processing protein 40C"/>
    <property type="match status" value="1"/>
</dbReference>
<dbReference type="PROSITE" id="PS51676">
    <property type="entry name" value="FF"/>
    <property type="match status" value="3"/>
</dbReference>
<dbReference type="Pfam" id="PF01846">
    <property type="entry name" value="FF"/>
    <property type="match status" value="3"/>
</dbReference>
<feature type="compositionally biased region" description="Polar residues" evidence="2">
    <location>
        <begin position="200"/>
        <end position="215"/>
    </location>
</feature>
<dbReference type="CDD" id="cd00201">
    <property type="entry name" value="WW"/>
    <property type="match status" value="2"/>
</dbReference>
<dbReference type="Pfam" id="PF00397">
    <property type="entry name" value="WW"/>
    <property type="match status" value="1"/>
</dbReference>
<feature type="region of interest" description="Disordered" evidence="2">
    <location>
        <begin position="703"/>
        <end position="745"/>
    </location>
</feature>
<feature type="compositionally biased region" description="Polar residues" evidence="2">
    <location>
        <begin position="386"/>
        <end position="399"/>
    </location>
</feature>
<feature type="domain" description="FF" evidence="5">
    <location>
        <begin position="812"/>
        <end position="867"/>
    </location>
</feature>
<evidence type="ECO:0008006" key="8">
    <source>
        <dbReference type="Google" id="ProtNLM"/>
    </source>
</evidence>
<dbReference type="PANTHER" id="PTHR15377">
    <property type="entry name" value="TRANSCRIPTION ELONGATION REGULATOR 1"/>
    <property type="match status" value="1"/>
</dbReference>
<evidence type="ECO:0000256" key="2">
    <source>
        <dbReference type="SAM" id="MobiDB-lite"/>
    </source>
</evidence>
<feature type="compositionally biased region" description="Polar residues" evidence="2">
    <location>
        <begin position="313"/>
        <end position="332"/>
    </location>
</feature>
<comment type="caution">
    <text evidence="6">The sequence shown here is derived from an EMBL/GenBank/DDBJ whole genome shotgun (WGS) entry which is preliminary data.</text>
</comment>
<dbReference type="EMBL" id="JADCNL010000007">
    <property type="protein sequence ID" value="KAG0473303.1"/>
    <property type="molecule type" value="Genomic_DNA"/>
</dbReference>
<dbReference type="InterPro" id="IPR036020">
    <property type="entry name" value="WW_dom_sf"/>
</dbReference>
<evidence type="ECO:0000256" key="1">
    <source>
        <dbReference type="ARBA" id="ARBA00022737"/>
    </source>
</evidence>